<comment type="caution">
    <text evidence="1">The sequence shown here is derived from an EMBL/GenBank/DDBJ whole genome shotgun (WGS) entry which is preliminary data.</text>
</comment>
<dbReference type="SUPFAM" id="SSF48452">
    <property type="entry name" value="TPR-like"/>
    <property type="match status" value="1"/>
</dbReference>
<dbReference type="AlphaFoldDB" id="A0A2M8LVL4"/>
<dbReference type="Gene3D" id="1.25.40.10">
    <property type="entry name" value="Tetratricopeptide repeat domain"/>
    <property type="match status" value="1"/>
</dbReference>
<dbReference type="RefSeq" id="WP_100203171.1">
    <property type="nucleotide sequence ID" value="NZ_PGGW01000060.1"/>
</dbReference>
<name>A0A2M8LVL4_9ACTN</name>
<sequence>MQWFALDMLAMLAVDSARPDEALRIADELLSRSRVPPRVALLARMRRGRALAAMGDGRRALASLGAARSGLLESVGPRDPAWTWWADEREVTGHLGQALIDLGDPGKAVPHLRYAHARALDQQSGEEGRSAMHYRVELLRGCTAVRAWAEVEEELQALSPLLGTIGSGRNRRMLRGALRSLARTSGVPSRISALAAETARAAAG</sequence>
<keyword evidence="2" id="KW-1185">Reference proteome</keyword>
<gene>
    <name evidence="1" type="ORF">CUT44_19465</name>
</gene>
<evidence type="ECO:0000313" key="1">
    <source>
        <dbReference type="EMBL" id="PJE95985.1"/>
    </source>
</evidence>
<dbReference type="EMBL" id="PGGW01000060">
    <property type="protein sequence ID" value="PJE95985.1"/>
    <property type="molecule type" value="Genomic_DNA"/>
</dbReference>
<protein>
    <submittedName>
        <fullName evidence="1">Uncharacterized protein</fullName>
    </submittedName>
</protein>
<accession>A0A2M8LVL4</accession>
<evidence type="ECO:0000313" key="2">
    <source>
        <dbReference type="Proteomes" id="UP000230407"/>
    </source>
</evidence>
<reference evidence="1 2" key="1">
    <citation type="submission" date="2017-11" db="EMBL/GenBank/DDBJ databases">
        <title>Streptomyces carmine sp. nov., a novel actinomycete isolated from Sophora alopecuroides in Xinjiang, China.</title>
        <authorList>
            <person name="Wang Y."/>
            <person name="Luo X."/>
            <person name="Wan C."/>
            <person name="Zhang L."/>
        </authorList>
    </citation>
    <scope>NUCLEOTIDE SEQUENCE [LARGE SCALE GENOMIC DNA]</scope>
    <source>
        <strain evidence="1 2">TRM SA0054</strain>
    </source>
</reference>
<organism evidence="1 2">
    <name type="scientific">Streptomyces carminius</name>
    <dbReference type="NCBI Taxonomy" id="2665496"/>
    <lineage>
        <taxon>Bacteria</taxon>
        <taxon>Bacillati</taxon>
        <taxon>Actinomycetota</taxon>
        <taxon>Actinomycetes</taxon>
        <taxon>Kitasatosporales</taxon>
        <taxon>Streptomycetaceae</taxon>
        <taxon>Streptomyces</taxon>
    </lineage>
</organism>
<dbReference type="InterPro" id="IPR011990">
    <property type="entry name" value="TPR-like_helical_dom_sf"/>
</dbReference>
<dbReference type="Proteomes" id="UP000230407">
    <property type="component" value="Unassembled WGS sequence"/>
</dbReference>
<proteinExistence type="predicted"/>